<gene>
    <name evidence="4" type="ORF">CHGG_03076</name>
</gene>
<feature type="compositionally biased region" description="Polar residues" evidence="2">
    <location>
        <begin position="31"/>
        <end position="42"/>
    </location>
</feature>
<dbReference type="InterPro" id="IPR027417">
    <property type="entry name" value="P-loop_NTPase"/>
</dbReference>
<feature type="region of interest" description="Disordered" evidence="2">
    <location>
        <begin position="1"/>
        <end position="119"/>
    </location>
</feature>
<dbReference type="VEuPathDB" id="FungiDB:CHGG_03076"/>
<evidence type="ECO:0000313" key="4">
    <source>
        <dbReference type="EMBL" id="EAQ91141.1"/>
    </source>
</evidence>
<dbReference type="OMA" id="RNWQDIE"/>
<dbReference type="Pfam" id="PF24883">
    <property type="entry name" value="NPHP3_N"/>
    <property type="match status" value="1"/>
</dbReference>
<protein>
    <recommendedName>
        <fullName evidence="3">NACHT domain-containing protein</fullName>
    </recommendedName>
</protein>
<dbReference type="Pfam" id="PF17100">
    <property type="entry name" value="NACHT_N"/>
    <property type="match status" value="2"/>
</dbReference>
<dbReference type="InParanoid" id="Q2H9M8"/>
<name>Q2H9M8_CHAGB</name>
<keyword evidence="5" id="KW-1185">Reference proteome</keyword>
<dbReference type="InterPro" id="IPR007111">
    <property type="entry name" value="NACHT_NTPase"/>
</dbReference>
<evidence type="ECO:0000259" key="3">
    <source>
        <dbReference type="PROSITE" id="PS50837"/>
    </source>
</evidence>
<dbReference type="GeneID" id="4389059"/>
<dbReference type="OrthoDB" id="538223at2759"/>
<feature type="domain" description="NACHT" evidence="3">
    <location>
        <begin position="469"/>
        <end position="586"/>
    </location>
</feature>
<reference evidence="5" key="1">
    <citation type="journal article" date="2015" name="Genome Announc.">
        <title>Draft genome sequence of the cellulolytic fungus Chaetomium globosum.</title>
        <authorList>
            <person name="Cuomo C.A."/>
            <person name="Untereiner W.A."/>
            <person name="Ma L.-J."/>
            <person name="Grabherr M."/>
            <person name="Birren B.W."/>
        </authorList>
    </citation>
    <scope>NUCLEOTIDE SEQUENCE [LARGE SCALE GENOMIC DNA]</scope>
    <source>
        <strain evidence="5">ATCC 6205 / CBS 148.51 / DSM 1962 / NBRC 6347 / NRRL 1970</strain>
    </source>
</reference>
<dbReference type="HOGENOM" id="CLU_000288_6_16_1"/>
<feature type="region of interest" description="Disordered" evidence="2">
    <location>
        <begin position="1092"/>
        <end position="1112"/>
    </location>
</feature>
<evidence type="ECO:0000256" key="2">
    <source>
        <dbReference type="SAM" id="MobiDB-lite"/>
    </source>
</evidence>
<keyword evidence="1" id="KW-0677">Repeat</keyword>
<dbReference type="PANTHER" id="PTHR10039:SF17">
    <property type="entry name" value="FUNGAL STAND N-TERMINAL GOODBYE DOMAIN-CONTAINING PROTEIN-RELATED"/>
    <property type="match status" value="1"/>
</dbReference>
<dbReference type="Proteomes" id="UP000001056">
    <property type="component" value="Unassembled WGS sequence"/>
</dbReference>
<dbReference type="RefSeq" id="XP_001229592.1">
    <property type="nucleotide sequence ID" value="XM_001229591.1"/>
</dbReference>
<sequence>MSAGYKPKSWKEWLKKPLGRRRAASPAPSATLSTDIQPSDQGNAEHGSKASSIVATESCAPPSPSAAAAKAAQPRTDARVPNDHQPPAASQALPPALPAEPAPKPPPTECTDPPTPTLSVSERLWNAAYDSLETDNAELVVSYLKTLETVLGANPGITPDTDISAEFHDPTKRQMHMRRLVEEGRAKISRASKITNGVGDVADFVLSVKGIIDLAVQSVPQAALPWAGVCVGLQVNSRPSNTPLCLALLICLQMLRNPAQAMKSNLAGLAHVISRMDWYCALTEHLLNKKNVATGKDIQAVLRQLERSIVELYKALLQYQMKSVCSYHRNRSLDFFRGMLNLDDWDGDLKGVTDAEAIVQNDTAQFFQEQTKISLGKLVEHAEGMERRLGDIRQDIRDFISLQKDARRDDIESACRRDLRVVDPQHDMERIEKSKDELLDDAYKWILRTPEYTAFTSWDDSGSDRPPRRLLWIKGHAGTGKTMLMIGLIRQLSHQPVALSPALSFFFCQGTDTALNNATAVLRSLIWLLLLQQPCLISHLLQKYKDSSADLFRDKNAFIALSDAFRNMLKDPKLFPVYLAVDALDECAQGRSDLFSLISTSLNLSQKLKDPGTNSPDASKSLVELDTQRLEDPVNAFIHYKLKTLKHRQGYNERVLAEVSREVRGRAKNTFLWVALAFKVLETVHGGYAAEIITEMPPGLSELYDHMMTRIEGGHIIKPRDCKTVLVVMSLAFRPLSIPELSVLADLPSDVAETAIEMCGSFLTVTKGTVNLIHQSAKDYLTKNYKSRLQPAGPAQGHSEIVRRSTDAMFSMLKRNIYDLDPGFKPENMAAPDPDPLAPIRYSCIFWADHLCSLNSDNTRFLGELTDDGKAFGFLKECFLRWLESLSLIGQLSSGLFSIRKILHAAQTYGSALVFSPTLSEIRNRYWKERLRFIETTAGIRDHWGAHRQTLEGHSHWVRPVAFSPDGKCLETDRGLLSITVNSETQSSFGGQKPASGLLFVGDDWVIRDGKSVLWLPADYRATCVAVSRRFSAPIMGNGDYPSSSKCQANTGRKSSCSRKIPDSIYSNRAVKALTLVKRLCLRHVLVKVPMSRPTPPQTGLKEARKASRRFR</sequence>
<dbReference type="eggNOG" id="KOG0266">
    <property type="taxonomic scope" value="Eukaryota"/>
</dbReference>
<proteinExistence type="predicted"/>
<dbReference type="PANTHER" id="PTHR10039">
    <property type="entry name" value="AMELOGENIN"/>
    <property type="match status" value="1"/>
</dbReference>
<feature type="compositionally biased region" description="Pro residues" evidence="2">
    <location>
        <begin position="95"/>
        <end position="116"/>
    </location>
</feature>
<dbReference type="SUPFAM" id="SSF52540">
    <property type="entry name" value="P-loop containing nucleoside triphosphate hydrolases"/>
    <property type="match status" value="1"/>
</dbReference>
<accession>Q2H9M8</accession>
<dbReference type="AlphaFoldDB" id="Q2H9M8"/>
<organism evidence="4 5">
    <name type="scientific">Chaetomium globosum (strain ATCC 6205 / CBS 148.51 / DSM 1962 / NBRC 6347 / NRRL 1970)</name>
    <name type="common">Soil fungus</name>
    <dbReference type="NCBI Taxonomy" id="306901"/>
    <lineage>
        <taxon>Eukaryota</taxon>
        <taxon>Fungi</taxon>
        <taxon>Dikarya</taxon>
        <taxon>Ascomycota</taxon>
        <taxon>Pezizomycotina</taxon>
        <taxon>Sordariomycetes</taxon>
        <taxon>Sordariomycetidae</taxon>
        <taxon>Sordariales</taxon>
        <taxon>Chaetomiaceae</taxon>
        <taxon>Chaetomium</taxon>
    </lineage>
</organism>
<dbReference type="Gene3D" id="3.40.50.300">
    <property type="entry name" value="P-loop containing nucleotide triphosphate hydrolases"/>
    <property type="match status" value="1"/>
</dbReference>
<evidence type="ECO:0000313" key="5">
    <source>
        <dbReference type="Proteomes" id="UP000001056"/>
    </source>
</evidence>
<dbReference type="PROSITE" id="PS50837">
    <property type="entry name" value="NACHT"/>
    <property type="match status" value="1"/>
</dbReference>
<dbReference type="EMBL" id="CH408030">
    <property type="protein sequence ID" value="EAQ91141.1"/>
    <property type="molecule type" value="Genomic_DNA"/>
</dbReference>
<dbReference type="InterPro" id="IPR031359">
    <property type="entry name" value="NACHT_N"/>
</dbReference>
<dbReference type="InterPro" id="IPR056884">
    <property type="entry name" value="NPHP3-like_N"/>
</dbReference>
<dbReference type="STRING" id="306901.Q2H9M8"/>
<evidence type="ECO:0000256" key="1">
    <source>
        <dbReference type="ARBA" id="ARBA00022737"/>
    </source>
</evidence>